<feature type="signal peptide" evidence="1">
    <location>
        <begin position="1"/>
        <end position="25"/>
    </location>
</feature>
<sequence length="346" mass="38042">MKRTLRTKIWCVVLAVACVSGVAFGVANLPRVQAEAVSGGVEVTEAPGNEAVVSEESKAEVPEISGNPEISEVSETAEVSSAKEEFESHFTADEKLDFSKIPKIVRTEDGSISIENGDGSFDAENDPYFSASSIYGGKNVKATIKDVHMSNKLEYGLTPADNDCFVPWWINGGYPWLETCELNEDGTLSSPHYAFAYVTIGFENTGDEATGFLSGVYDMGQYDTDGCPLDMSECTTDKRELINGIAEVPMNAEDPNKTGNILLEPGQTRELVFIYLLSDESVYVRTDDEAAERDGVKNYIEIVENYFIDAYTETDCRYTIDVNSGLGPFVHYDVSDIVNDFFTEHK</sequence>
<proteinExistence type="predicted"/>
<feature type="chain" id="PRO_5042214448" evidence="1">
    <location>
        <begin position="26"/>
        <end position="346"/>
    </location>
</feature>
<dbReference type="AlphaFoldDB" id="A0AAE3AER9"/>
<protein>
    <submittedName>
        <fullName evidence="2">Uncharacterized protein</fullName>
    </submittedName>
</protein>
<accession>A0AAE3AER9</accession>
<organism evidence="2 3">
    <name type="scientific">Hominenteromicrobium mulieris</name>
    <dbReference type="NCBI Taxonomy" id="2885357"/>
    <lineage>
        <taxon>Bacteria</taxon>
        <taxon>Bacillati</taxon>
        <taxon>Bacillota</taxon>
        <taxon>Clostridia</taxon>
        <taxon>Eubacteriales</taxon>
        <taxon>Oscillospiraceae</taxon>
        <taxon>Hominenteromicrobium</taxon>
    </lineage>
</organism>
<evidence type="ECO:0000313" key="2">
    <source>
        <dbReference type="EMBL" id="MCC2135419.1"/>
    </source>
</evidence>
<reference evidence="2" key="1">
    <citation type="submission" date="2021-10" db="EMBL/GenBank/DDBJ databases">
        <title>Anaerobic single-cell dispensing facilitates the cultivation of human gut bacteria.</title>
        <authorList>
            <person name="Afrizal A."/>
        </authorList>
    </citation>
    <scope>NUCLEOTIDE SEQUENCE</scope>
    <source>
        <strain evidence="2">CLA-AA-H250</strain>
    </source>
</reference>
<evidence type="ECO:0000256" key="1">
    <source>
        <dbReference type="SAM" id="SignalP"/>
    </source>
</evidence>
<keyword evidence="3" id="KW-1185">Reference proteome</keyword>
<dbReference type="EMBL" id="JAJEQC010000001">
    <property type="protein sequence ID" value="MCC2135419.1"/>
    <property type="molecule type" value="Genomic_DNA"/>
</dbReference>
<evidence type="ECO:0000313" key="3">
    <source>
        <dbReference type="Proteomes" id="UP001199424"/>
    </source>
</evidence>
<comment type="caution">
    <text evidence="2">The sequence shown here is derived from an EMBL/GenBank/DDBJ whole genome shotgun (WGS) entry which is preliminary data.</text>
</comment>
<name>A0AAE3AER9_9FIRM</name>
<keyword evidence="1" id="KW-0732">Signal</keyword>
<dbReference type="RefSeq" id="WP_308448087.1">
    <property type="nucleotide sequence ID" value="NZ_JAJEQC010000001.1"/>
</dbReference>
<gene>
    <name evidence="2" type="ORF">LKD31_00060</name>
</gene>
<dbReference type="Proteomes" id="UP001199424">
    <property type="component" value="Unassembled WGS sequence"/>
</dbReference>